<organism evidence="1 2">
    <name type="scientific">Araneus ventricosus</name>
    <name type="common">Orbweaver spider</name>
    <name type="synonym">Epeira ventricosa</name>
    <dbReference type="NCBI Taxonomy" id="182803"/>
    <lineage>
        <taxon>Eukaryota</taxon>
        <taxon>Metazoa</taxon>
        <taxon>Ecdysozoa</taxon>
        <taxon>Arthropoda</taxon>
        <taxon>Chelicerata</taxon>
        <taxon>Arachnida</taxon>
        <taxon>Araneae</taxon>
        <taxon>Araneomorphae</taxon>
        <taxon>Entelegynae</taxon>
        <taxon>Araneoidea</taxon>
        <taxon>Araneidae</taxon>
        <taxon>Araneus</taxon>
    </lineage>
</organism>
<dbReference type="EMBL" id="BGPR01002905">
    <property type="protein sequence ID" value="GBM80803.1"/>
    <property type="molecule type" value="Genomic_DNA"/>
</dbReference>
<reference evidence="1 2" key="1">
    <citation type="journal article" date="2019" name="Sci. Rep.">
        <title>Orb-weaving spider Araneus ventricosus genome elucidates the spidroin gene catalogue.</title>
        <authorList>
            <person name="Kono N."/>
            <person name="Nakamura H."/>
            <person name="Ohtoshi R."/>
            <person name="Moran D.A.P."/>
            <person name="Shinohara A."/>
            <person name="Yoshida Y."/>
            <person name="Fujiwara M."/>
            <person name="Mori M."/>
            <person name="Tomita M."/>
            <person name="Arakawa K."/>
        </authorList>
    </citation>
    <scope>NUCLEOTIDE SEQUENCE [LARGE SCALE GENOMIC DNA]</scope>
</reference>
<proteinExistence type="predicted"/>
<dbReference type="AlphaFoldDB" id="A0A4Y2ISH7"/>
<accession>A0A4Y2ISH7</accession>
<evidence type="ECO:0000313" key="2">
    <source>
        <dbReference type="Proteomes" id="UP000499080"/>
    </source>
</evidence>
<dbReference type="Proteomes" id="UP000499080">
    <property type="component" value="Unassembled WGS sequence"/>
</dbReference>
<protein>
    <submittedName>
        <fullName evidence="1">Uncharacterized protein</fullName>
    </submittedName>
</protein>
<name>A0A4Y2ISH7_ARAVE</name>
<sequence length="97" mass="10757">MLCLKWRCSTVLVIRLHEITWLKGVFLFSLWLESLVLRGSLIRVSTVSGDPYVTELPSARGYILASEPSQSSTVGAPVFDHRSCPFSPSMSDSPLDD</sequence>
<keyword evidence="2" id="KW-1185">Reference proteome</keyword>
<comment type="caution">
    <text evidence="1">The sequence shown here is derived from an EMBL/GenBank/DDBJ whole genome shotgun (WGS) entry which is preliminary data.</text>
</comment>
<gene>
    <name evidence="1" type="ORF">AVEN_144531_1</name>
</gene>
<evidence type="ECO:0000313" key="1">
    <source>
        <dbReference type="EMBL" id="GBM80803.1"/>
    </source>
</evidence>